<keyword evidence="4" id="KW-1185">Reference proteome</keyword>
<dbReference type="Pfam" id="PF03881">
    <property type="entry name" value="Fructosamin_kin"/>
    <property type="match status" value="1"/>
</dbReference>
<organism evidence="3 4">
    <name type="scientific">Oculimacula yallundae</name>
    <dbReference type="NCBI Taxonomy" id="86028"/>
    <lineage>
        <taxon>Eukaryota</taxon>
        <taxon>Fungi</taxon>
        <taxon>Dikarya</taxon>
        <taxon>Ascomycota</taxon>
        <taxon>Pezizomycotina</taxon>
        <taxon>Leotiomycetes</taxon>
        <taxon>Helotiales</taxon>
        <taxon>Ploettnerulaceae</taxon>
        <taxon>Oculimacula</taxon>
    </lineage>
</organism>
<evidence type="ECO:0000256" key="2">
    <source>
        <dbReference type="ARBA" id="ARBA00048655"/>
    </source>
</evidence>
<dbReference type="InterPro" id="IPR016477">
    <property type="entry name" value="Fructo-/Ketosamine-3-kinase"/>
</dbReference>
<evidence type="ECO:0000313" key="4">
    <source>
        <dbReference type="Proteomes" id="UP001595075"/>
    </source>
</evidence>
<dbReference type="EC" id="2.7.1.172" evidence="1"/>
<comment type="catalytic activity">
    <reaction evidence="2">
        <text>N(6)-D-ribulosyl-L-lysyl-[protein] + ATP = N(6)-(3-O-phospho-D-ribulosyl)-L-lysyl-[protein] + ADP + H(+)</text>
        <dbReference type="Rhea" id="RHEA:48432"/>
        <dbReference type="Rhea" id="RHEA-COMP:12103"/>
        <dbReference type="Rhea" id="RHEA-COMP:12104"/>
        <dbReference type="ChEBI" id="CHEBI:15378"/>
        <dbReference type="ChEBI" id="CHEBI:30616"/>
        <dbReference type="ChEBI" id="CHEBI:90418"/>
        <dbReference type="ChEBI" id="CHEBI:90420"/>
        <dbReference type="ChEBI" id="CHEBI:456216"/>
        <dbReference type="EC" id="2.7.1.172"/>
    </reaction>
    <physiologicalReaction direction="left-to-right" evidence="2">
        <dbReference type="Rhea" id="RHEA:48433"/>
    </physiologicalReaction>
</comment>
<sequence>MSDPIIPIPSKKIVAQLDGDFPIDEAVHEVFPSGIQFVSAESHGSSAWTNTGKIRTKQQDGSEKLFFLKTAYGDAGGVILKGEFESAKVIYGLMPGLIPRPFGFGKYKAKDPVTYFFLSEFIDMEVMITPDPIELAAKLSVLHKKSRSPAGKFGFHVVTCDGKFPHNVAWEDSWAIFFGNLLRRVCDFDLATNGPWPEMERATEQVITKVIPRLLGNLKHDGAPIEPCILHGDLWEPNLGFNRENGELIIYDVGSYYGHNEMDLGQWRAEFCSHLRSEIYTQHYLQEYPAADPVEEFDDRNRLYSLKGTINYSAGHPGCIVRQTAYNNMCYLCEKYAPIDGIAKYDAQKDPSVTGARLLPDFTKRD</sequence>
<dbReference type="SUPFAM" id="SSF56112">
    <property type="entry name" value="Protein kinase-like (PK-like)"/>
    <property type="match status" value="1"/>
</dbReference>
<comment type="caution">
    <text evidence="3">The sequence shown here is derived from an EMBL/GenBank/DDBJ whole genome shotgun (WGS) entry which is preliminary data.</text>
</comment>
<protein>
    <recommendedName>
        <fullName evidence="1">protein-ribulosamine 3-kinase</fullName>
        <ecNumber evidence="1">2.7.1.172</ecNumber>
    </recommendedName>
</protein>
<dbReference type="PANTHER" id="PTHR12149">
    <property type="entry name" value="FRUCTOSAMINE 3 KINASE-RELATED PROTEIN"/>
    <property type="match status" value="1"/>
</dbReference>
<dbReference type="EMBL" id="JAZHXI010000024">
    <property type="protein sequence ID" value="KAL2060051.1"/>
    <property type="molecule type" value="Genomic_DNA"/>
</dbReference>
<name>A0ABR4BS43_9HELO</name>
<dbReference type="Proteomes" id="UP001595075">
    <property type="component" value="Unassembled WGS sequence"/>
</dbReference>
<gene>
    <name evidence="3" type="ORF">VTL71DRAFT_9873</name>
</gene>
<evidence type="ECO:0000313" key="3">
    <source>
        <dbReference type="EMBL" id="KAL2060051.1"/>
    </source>
</evidence>
<evidence type="ECO:0000256" key="1">
    <source>
        <dbReference type="ARBA" id="ARBA00011961"/>
    </source>
</evidence>
<dbReference type="PANTHER" id="PTHR12149:SF8">
    <property type="entry name" value="PROTEIN-RIBULOSAMINE 3-KINASE"/>
    <property type="match status" value="1"/>
</dbReference>
<proteinExistence type="predicted"/>
<dbReference type="InterPro" id="IPR011009">
    <property type="entry name" value="Kinase-like_dom_sf"/>
</dbReference>
<dbReference type="Gene3D" id="3.90.1200.10">
    <property type="match status" value="1"/>
</dbReference>
<accession>A0ABR4BS43</accession>
<reference evidence="3 4" key="1">
    <citation type="journal article" date="2024" name="Commun. Biol.">
        <title>Comparative genomic analysis of thermophilic fungi reveals convergent evolutionary adaptations and gene losses.</title>
        <authorList>
            <person name="Steindorff A.S."/>
            <person name="Aguilar-Pontes M.V."/>
            <person name="Robinson A.J."/>
            <person name="Andreopoulos B."/>
            <person name="LaButti K."/>
            <person name="Kuo A."/>
            <person name="Mondo S."/>
            <person name="Riley R."/>
            <person name="Otillar R."/>
            <person name="Haridas S."/>
            <person name="Lipzen A."/>
            <person name="Grimwood J."/>
            <person name="Schmutz J."/>
            <person name="Clum A."/>
            <person name="Reid I.D."/>
            <person name="Moisan M.C."/>
            <person name="Butler G."/>
            <person name="Nguyen T.T.M."/>
            <person name="Dewar K."/>
            <person name="Conant G."/>
            <person name="Drula E."/>
            <person name="Henrissat B."/>
            <person name="Hansel C."/>
            <person name="Singer S."/>
            <person name="Hutchinson M.I."/>
            <person name="de Vries R.P."/>
            <person name="Natvig D.O."/>
            <person name="Powell A.J."/>
            <person name="Tsang A."/>
            <person name="Grigoriev I.V."/>
        </authorList>
    </citation>
    <scope>NUCLEOTIDE SEQUENCE [LARGE SCALE GENOMIC DNA]</scope>
    <source>
        <strain evidence="3 4">CBS 494.80</strain>
    </source>
</reference>